<evidence type="ECO:0000313" key="2">
    <source>
        <dbReference type="EnsemblPlants" id="KQJ87657"/>
    </source>
</evidence>
<organism evidence="1">
    <name type="scientific">Brachypodium distachyon</name>
    <name type="common">Purple false brome</name>
    <name type="synonym">Trachynia distachya</name>
    <dbReference type="NCBI Taxonomy" id="15368"/>
    <lineage>
        <taxon>Eukaryota</taxon>
        <taxon>Viridiplantae</taxon>
        <taxon>Streptophyta</taxon>
        <taxon>Embryophyta</taxon>
        <taxon>Tracheophyta</taxon>
        <taxon>Spermatophyta</taxon>
        <taxon>Magnoliopsida</taxon>
        <taxon>Liliopsida</taxon>
        <taxon>Poales</taxon>
        <taxon>Poaceae</taxon>
        <taxon>BOP clade</taxon>
        <taxon>Pooideae</taxon>
        <taxon>Stipodae</taxon>
        <taxon>Brachypodieae</taxon>
        <taxon>Brachypodium</taxon>
    </lineage>
</organism>
<proteinExistence type="predicted"/>
<reference evidence="1" key="2">
    <citation type="submission" date="2017-06" db="EMBL/GenBank/DDBJ databases">
        <title>WGS assembly of Brachypodium distachyon.</title>
        <authorList>
            <consortium name="The International Brachypodium Initiative"/>
            <person name="Lucas S."/>
            <person name="Harmon-Smith M."/>
            <person name="Lail K."/>
            <person name="Tice H."/>
            <person name="Grimwood J."/>
            <person name="Bruce D."/>
            <person name="Barry K."/>
            <person name="Shu S."/>
            <person name="Lindquist E."/>
            <person name="Wang M."/>
            <person name="Pitluck S."/>
            <person name="Vogel J.P."/>
            <person name="Garvin D.F."/>
            <person name="Mockler T.C."/>
            <person name="Schmutz J."/>
            <person name="Rokhsar D."/>
            <person name="Bevan M.W."/>
        </authorList>
    </citation>
    <scope>NUCLEOTIDE SEQUENCE</scope>
    <source>
        <strain evidence="1">Bd21</strain>
    </source>
</reference>
<gene>
    <name evidence="1" type="ORF">BRADI_4g12802v3</name>
</gene>
<name>A0A0Q3PEE5_BRADI</name>
<accession>A0A0Q3PEE5</accession>
<protein>
    <submittedName>
        <fullName evidence="1 2">Uncharacterized protein</fullName>
    </submittedName>
</protein>
<dbReference type="Gramene" id="KQJ87657">
    <property type="protein sequence ID" value="KQJ87657"/>
    <property type="gene ID" value="BRADI_4g12802v3"/>
</dbReference>
<sequence length="32" mass="3676">MWQTKSRHANISCPEATTCDVMKLSGVRLLIW</sequence>
<reference evidence="1 2" key="1">
    <citation type="journal article" date="2010" name="Nature">
        <title>Genome sequencing and analysis of the model grass Brachypodium distachyon.</title>
        <authorList>
            <consortium name="International Brachypodium Initiative"/>
        </authorList>
    </citation>
    <scope>NUCLEOTIDE SEQUENCE [LARGE SCALE GENOMIC DNA]</scope>
    <source>
        <strain evidence="1 2">Bd21</strain>
    </source>
</reference>
<dbReference type="EnsemblPlants" id="KQJ87657">
    <property type="protein sequence ID" value="KQJ87657"/>
    <property type="gene ID" value="BRADI_4g12802v3"/>
</dbReference>
<dbReference type="AlphaFoldDB" id="A0A0Q3PEE5"/>
<reference evidence="2" key="3">
    <citation type="submission" date="2018-08" db="UniProtKB">
        <authorList>
            <consortium name="EnsemblPlants"/>
        </authorList>
    </citation>
    <scope>IDENTIFICATION</scope>
    <source>
        <strain evidence="2">cv. Bd21</strain>
    </source>
</reference>
<dbReference type="InParanoid" id="A0A0Q3PEE5"/>
<keyword evidence="3" id="KW-1185">Reference proteome</keyword>
<dbReference type="Proteomes" id="UP000008810">
    <property type="component" value="Chromosome 4"/>
</dbReference>
<evidence type="ECO:0000313" key="1">
    <source>
        <dbReference type="EMBL" id="KQJ87657.1"/>
    </source>
</evidence>
<dbReference type="EMBL" id="CM000883">
    <property type="protein sequence ID" value="KQJ87657.1"/>
    <property type="molecule type" value="Genomic_DNA"/>
</dbReference>
<evidence type="ECO:0000313" key="3">
    <source>
        <dbReference type="Proteomes" id="UP000008810"/>
    </source>
</evidence>